<dbReference type="SUPFAM" id="SSF52047">
    <property type="entry name" value="RNI-like"/>
    <property type="match status" value="1"/>
</dbReference>
<proteinExistence type="inferred from homology"/>
<dbReference type="GO" id="GO:0031146">
    <property type="term" value="P:SCF-dependent proteasomal ubiquitin-dependent protein catabolic process"/>
    <property type="evidence" value="ECO:0007669"/>
    <property type="project" value="TreeGrafter"/>
</dbReference>
<reference evidence="4" key="1">
    <citation type="submission" date="2021-04" db="EMBL/GenBank/DDBJ databases">
        <authorList>
            <consortium name="Molecular Ecology Group"/>
        </authorList>
    </citation>
    <scope>NUCLEOTIDE SEQUENCE</scope>
</reference>
<name>A0A8S3ZB19_9EUPU</name>
<dbReference type="InterPro" id="IPR006553">
    <property type="entry name" value="Leu-rich_rpt_Cys-con_subtyp"/>
</dbReference>
<dbReference type="InterPro" id="IPR032675">
    <property type="entry name" value="LRR_dom_sf"/>
</dbReference>
<accession>A0A8S3ZB19</accession>
<dbReference type="Gene3D" id="3.80.10.10">
    <property type="entry name" value="Ribonuclease Inhibitor"/>
    <property type="match status" value="1"/>
</dbReference>
<dbReference type="Proteomes" id="UP000678393">
    <property type="component" value="Unassembled WGS sequence"/>
</dbReference>
<organism evidence="4 5">
    <name type="scientific">Candidula unifasciata</name>
    <dbReference type="NCBI Taxonomy" id="100452"/>
    <lineage>
        <taxon>Eukaryota</taxon>
        <taxon>Metazoa</taxon>
        <taxon>Spiralia</taxon>
        <taxon>Lophotrochozoa</taxon>
        <taxon>Mollusca</taxon>
        <taxon>Gastropoda</taxon>
        <taxon>Heterobranchia</taxon>
        <taxon>Euthyneura</taxon>
        <taxon>Panpulmonata</taxon>
        <taxon>Eupulmonata</taxon>
        <taxon>Stylommatophora</taxon>
        <taxon>Helicina</taxon>
        <taxon>Helicoidea</taxon>
        <taxon>Geomitridae</taxon>
        <taxon>Candidula</taxon>
    </lineage>
</organism>
<keyword evidence="5" id="KW-1185">Reference proteome</keyword>
<dbReference type="OrthoDB" id="10257471at2759"/>
<feature type="domain" description="F-box/LRR-repeat protein 15-like leucin rich repeat" evidence="3">
    <location>
        <begin position="48"/>
        <end position="246"/>
    </location>
</feature>
<evidence type="ECO:0000259" key="3">
    <source>
        <dbReference type="Pfam" id="PF25372"/>
    </source>
</evidence>
<dbReference type="PANTHER" id="PTHR13318">
    <property type="entry name" value="PARTNER OF PAIRED, ISOFORM B-RELATED"/>
    <property type="match status" value="1"/>
</dbReference>
<dbReference type="Pfam" id="PF25372">
    <property type="entry name" value="DUF7885"/>
    <property type="match status" value="1"/>
</dbReference>
<comment type="caution">
    <text evidence="4">The sequence shown here is derived from an EMBL/GenBank/DDBJ whole genome shotgun (WGS) entry which is preliminary data.</text>
</comment>
<dbReference type="EMBL" id="CAJHNH020001742">
    <property type="protein sequence ID" value="CAG5124266.1"/>
    <property type="molecule type" value="Genomic_DNA"/>
</dbReference>
<gene>
    <name evidence="4" type="ORF">CUNI_LOCUS9824</name>
</gene>
<comment type="similarity">
    <text evidence="1">Belongs to the AMN1 family.</text>
</comment>
<evidence type="ECO:0000256" key="1">
    <source>
        <dbReference type="ARBA" id="ARBA00038257"/>
    </source>
</evidence>
<protein>
    <recommendedName>
        <fullName evidence="2">Protein AMN1 homolog</fullName>
    </recommendedName>
</protein>
<sequence length="266" mass="29078">MAVATNSSIFAIPSLFQASTMVVIYHLDSFEESLWETPANIKQAVLRLMSTRGLITDDNIDKVLHSRLQCLDLSISRVSDQCLFKLSQLKHLVKIDLNSFKEPNESITSAGIVSLSKSCPHLQIVYLRRNVNVTDEGIIAISKGCPMLRELNVGGCVLLTDATLIALGCHSKYLKSLNISATQVTDNGIDSFCHGLCSQVLTEVDISGCRKLTDDAVEILISTCPLMKILLFAGCPSITENARISLESKLLSAGGLKMKQVSWTIY</sequence>
<evidence type="ECO:0000256" key="2">
    <source>
        <dbReference type="ARBA" id="ARBA00039628"/>
    </source>
</evidence>
<dbReference type="SMART" id="SM00367">
    <property type="entry name" value="LRR_CC"/>
    <property type="match status" value="5"/>
</dbReference>
<dbReference type="AlphaFoldDB" id="A0A8S3ZB19"/>
<dbReference type="PANTHER" id="PTHR13318:SF254">
    <property type="entry name" value="PROTEIN AMN1 HOMOLOG"/>
    <property type="match status" value="1"/>
</dbReference>
<dbReference type="InterPro" id="IPR057207">
    <property type="entry name" value="FBXL15_LRR"/>
</dbReference>
<evidence type="ECO:0000313" key="5">
    <source>
        <dbReference type="Proteomes" id="UP000678393"/>
    </source>
</evidence>
<dbReference type="GO" id="GO:0019005">
    <property type="term" value="C:SCF ubiquitin ligase complex"/>
    <property type="evidence" value="ECO:0007669"/>
    <property type="project" value="TreeGrafter"/>
</dbReference>
<evidence type="ECO:0000313" key="4">
    <source>
        <dbReference type="EMBL" id="CAG5124266.1"/>
    </source>
</evidence>